<dbReference type="GO" id="GO:0003885">
    <property type="term" value="F:D-arabinono-1,4-lactone oxidase activity"/>
    <property type="evidence" value="ECO:0007669"/>
    <property type="project" value="UniProtKB-EC"/>
</dbReference>
<protein>
    <recommendedName>
        <fullName evidence="2">D-arabinono-1,4-lactone oxidase</fullName>
        <ecNumber evidence="2">1.1.3.37</ecNumber>
    </recommendedName>
    <alternativeName>
        <fullName evidence="4">L-galactono-gamma-lactone oxidase</fullName>
    </alternativeName>
</protein>
<dbReference type="GO" id="GO:0016020">
    <property type="term" value="C:membrane"/>
    <property type="evidence" value="ECO:0007669"/>
    <property type="project" value="InterPro"/>
</dbReference>
<dbReference type="STRING" id="655863.F0XH82"/>
<keyword evidence="3" id="KW-0560">Oxidoreductase</keyword>
<dbReference type="InterPro" id="IPR007173">
    <property type="entry name" value="ALO_C"/>
</dbReference>
<dbReference type="AlphaFoldDB" id="F0XH82"/>
<evidence type="ECO:0000256" key="3">
    <source>
        <dbReference type="ARBA" id="ARBA00023002"/>
    </source>
</evidence>
<dbReference type="PROSITE" id="PS51387">
    <property type="entry name" value="FAD_PCMH"/>
    <property type="match status" value="1"/>
</dbReference>
<dbReference type="Pfam" id="PF01565">
    <property type="entry name" value="FAD_binding_4"/>
    <property type="match status" value="1"/>
</dbReference>
<dbReference type="SUPFAM" id="SSF56176">
    <property type="entry name" value="FAD-binding/transporter-associated domain-like"/>
    <property type="match status" value="1"/>
</dbReference>
<dbReference type="HOGENOM" id="CLU_029267_0_0_1"/>
<dbReference type="Proteomes" id="UP000007796">
    <property type="component" value="Unassembled WGS sequence"/>
</dbReference>
<evidence type="ECO:0000256" key="4">
    <source>
        <dbReference type="ARBA" id="ARBA00033418"/>
    </source>
</evidence>
<feature type="signal peptide" evidence="5">
    <location>
        <begin position="1"/>
        <end position="23"/>
    </location>
</feature>
<dbReference type="GeneID" id="25976000"/>
<dbReference type="Gene3D" id="3.30.70.2520">
    <property type="match status" value="1"/>
</dbReference>
<dbReference type="eggNOG" id="KOG4730">
    <property type="taxonomic scope" value="Eukaryota"/>
</dbReference>
<feature type="chain" id="PRO_5003263928" description="D-arabinono-1,4-lactone oxidase" evidence="5">
    <location>
        <begin position="24"/>
        <end position="487"/>
    </location>
</feature>
<name>F0XH82_GROCL</name>
<evidence type="ECO:0000256" key="5">
    <source>
        <dbReference type="SAM" id="SignalP"/>
    </source>
</evidence>
<gene>
    <name evidence="7" type="ORF">CMQ_2954</name>
</gene>
<dbReference type="InterPro" id="IPR010031">
    <property type="entry name" value="FAD_lactone_oxidase-like"/>
</dbReference>
<dbReference type="InterPro" id="IPR036318">
    <property type="entry name" value="FAD-bd_PCMH-like_sf"/>
</dbReference>
<dbReference type="Gene3D" id="3.30.465.10">
    <property type="match status" value="1"/>
</dbReference>
<dbReference type="Pfam" id="PF04030">
    <property type="entry name" value="ALO"/>
    <property type="match status" value="1"/>
</dbReference>
<dbReference type="PANTHER" id="PTHR43762">
    <property type="entry name" value="L-GULONOLACTONE OXIDASE"/>
    <property type="match status" value="1"/>
</dbReference>
<dbReference type="PANTHER" id="PTHR43762:SF1">
    <property type="entry name" value="D-ARABINONO-1,4-LACTONE OXIDASE"/>
    <property type="match status" value="1"/>
</dbReference>
<comment type="pathway">
    <text evidence="1">Cofactor biosynthesis; D-erythroascorbate biosynthesis; dehydro-D-arabinono-1,4-lactone from D-arabinose: step 2/2.</text>
</comment>
<evidence type="ECO:0000259" key="6">
    <source>
        <dbReference type="PROSITE" id="PS51387"/>
    </source>
</evidence>
<dbReference type="InterPro" id="IPR016167">
    <property type="entry name" value="FAD-bd_PCMH_sub1"/>
</dbReference>
<dbReference type="InterPro" id="IPR016169">
    <property type="entry name" value="FAD-bd_PCMH_sub2"/>
</dbReference>
<dbReference type="EMBL" id="GL629769">
    <property type="protein sequence ID" value="EFX03025.1"/>
    <property type="molecule type" value="Genomic_DNA"/>
</dbReference>
<evidence type="ECO:0000313" key="7">
    <source>
        <dbReference type="EMBL" id="EFX03025.1"/>
    </source>
</evidence>
<evidence type="ECO:0000256" key="1">
    <source>
        <dbReference type="ARBA" id="ARBA00005083"/>
    </source>
</evidence>
<dbReference type="InterPro" id="IPR016166">
    <property type="entry name" value="FAD-bd_PCMH"/>
</dbReference>
<dbReference type="EC" id="1.1.3.37" evidence="2"/>
<dbReference type="RefSeq" id="XP_014172507.1">
    <property type="nucleotide sequence ID" value="XM_014317032.1"/>
</dbReference>
<proteinExistence type="predicted"/>
<evidence type="ECO:0000313" key="8">
    <source>
        <dbReference type="Proteomes" id="UP000007796"/>
    </source>
</evidence>
<dbReference type="GO" id="GO:0071949">
    <property type="term" value="F:FAD binding"/>
    <property type="evidence" value="ECO:0007669"/>
    <property type="project" value="InterPro"/>
</dbReference>
<keyword evidence="5" id="KW-0732">Signal</keyword>
<organism evidence="8">
    <name type="scientific">Grosmannia clavigera (strain kw1407 / UAMH 11150)</name>
    <name type="common">Blue stain fungus</name>
    <name type="synonym">Graphiocladiella clavigera</name>
    <dbReference type="NCBI Taxonomy" id="655863"/>
    <lineage>
        <taxon>Eukaryota</taxon>
        <taxon>Fungi</taxon>
        <taxon>Dikarya</taxon>
        <taxon>Ascomycota</taxon>
        <taxon>Pezizomycotina</taxon>
        <taxon>Sordariomycetes</taxon>
        <taxon>Sordariomycetidae</taxon>
        <taxon>Ophiostomatales</taxon>
        <taxon>Ophiostomataceae</taxon>
        <taxon>Leptographium</taxon>
    </lineage>
</organism>
<feature type="domain" description="FAD-binding PCMH-type" evidence="6">
    <location>
        <begin position="33"/>
        <end position="210"/>
    </location>
</feature>
<dbReference type="OrthoDB" id="610608at2759"/>
<accession>F0XH82</accession>
<reference evidence="7 8" key="1">
    <citation type="journal article" date="2011" name="Proc. Natl. Acad. Sci. U.S.A.">
        <title>Genome and transcriptome analyses of the mountain pine beetle-fungal symbiont Grosmannia clavigera, a lodgepole pine pathogen.</title>
        <authorList>
            <person name="DiGuistini S."/>
            <person name="Wang Y."/>
            <person name="Liao N.Y."/>
            <person name="Taylor G."/>
            <person name="Tanguay P."/>
            <person name="Feau N."/>
            <person name="Henrissat B."/>
            <person name="Chan S.K."/>
            <person name="Hesse-Orce U."/>
            <person name="Alamouti S.M."/>
            <person name="Tsui C.K.M."/>
            <person name="Docking R.T."/>
            <person name="Levasseur A."/>
            <person name="Haridas S."/>
            <person name="Robertson G."/>
            <person name="Birol I."/>
            <person name="Holt R.A."/>
            <person name="Marra M.A."/>
            <person name="Hamelin R.C."/>
            <person name="Hirst M."/>
            <person name="Jones S.J.M."/>
            <person name="Bohlmann J."/>
            <person name="Breuil C."/>
        </authorList>
    </citation>
    <scope>NUCLEOTIDE SEQUENCE [LARGE SCALE GENOMIC DNA]</scope>
    <source>
        <strain evidence="8">kw1407 / UAMH 11150</strain>
    </source>
</reference>
<dbReference type="Gene3D" id="3.30.43.10">
    <property type="entry name" value="Uridine Diphospho-n-acetylenolpyruvylglucosamine Reductase, domain 2"/>
    <property type="match status" value="1"/>
</dbReference>
<dbReference type="InParanoid" id="F0XH82"/>
<sequence length="487" mass="53242">MRSSSVMRAALLPLAALQQGAAAYRWFNWNYDITSNTTALVLPSSEAELSAFLAAEHPKGSFVKVVGTGYGLSNLTTPVDAGTTSLQSYVVSLTNLRSIKYANDSKTVTFGAGWDLVDLVPELLEHGLQLKQLGSQRAENYVGAISSGTHGSGTSLPNMAASTVGFRLVDATGCVHVINNTTDPDGVRALQISLGALGAITEVTVEVQPVRYLKRSVRTVATTSNLTEQYALIKQYSKMDRIKFEGPTYSWNATSLDWDLDPTMGLLIWEETNVTGVRNCSDFCANGCGNCGGTVCYDLEPYAVAVAPAGVCDRGFIHQFEHHFPIEHLEEAGIAYTELQRSQTAGLANLPNKQLVFNIRFIRGDNAFMSPANTENLPANASGVFVTFEMSYVPAYNDFATLQKYTDNLAAFIPAFGQKFNVRPHWNKFAGFDLSYAEEVYPQVNTWMRYAKTFDPKCQFANPYLVNLLNMTHCNGIVPTTAAPYLL</sequence>
<keyword evidence="8" id="KW-1185">Reference proteome</keyword>
<evidence type="ECO:0000256" key="2">
    <source>
        <dbReference type="ARBA" id="ARBA00013136"/>
    </source>
</evidence>
<dbReference type="InterPro" id="IPR006094">
    <property type="entry name" value="Oxid_FAD_bind_N"/>
</dbReference>